<evidence type="ECO:0000313" key="3">
    <source>
        <dbReference type="Proteomes" id="UP000014500"/>
    </source>
</evidence>
<organism evidence="2 3">
    <name type="scientific">Strigamia maritima</name>
    <name type="common">European centipede</name>
    <name type="synonym">Geophilus maritimus</name>
    <dbReference type="NCBI Taxonomy" id="126957"/>
    <lineage>
        <taxon>Eukaryota</taxon>
        <taxon>Metazoa</taxon>
        <taxon>Ecdysozoa</taxon>
        <taxon>Arthropoda</taxon>
        <taxon>Myriapoda</taxon>
        <taxon>Chilopoda</taxon>
        <taxon>Pleurostigmophora</taxon>
        <taxon>Geophilomorpha</taxon>
        <taxon>Linotaeniidae</taxon>
        <taxon>Strigamia</taxon>
    </lineage>
</organism>
<evidence type="ECO:0000256" key="1">
    <source>
        <dbReference type="SAM" id="MobiDB-lite"/>
    </source>
</evidence>
<dbReference type="AlphaFoldDB" id="T1IPU9"/>
<dbReference type="Proteomes" id="UP000014500">
    <property type="component" value="Unassembled WGS sequence"/>
</dbReference>
<sequence length="101" mass="11409">MPISRHLQENDVGSANDDESCNSDCSTHYITMTSEDLLQPGHVVKERWKVNQGFSARETPKITSLTRLPSLQVERRAQTMKKKIAGQMGQFGLGKYVNDDR</sequence>
<protein>
    <submittedName>
        <fullName evidence="2">Uncharacterized protein</fullName>
    </submittedName>
</protein>
<evidence type="ECO:0000313" key="2">
    <source>
        <dbReference type="EnsemblMetazoa" id="SMAR003055-PA"/>
    </source>
</evidence>
<proteinExistence type="predicted"/>
<reference evidence="3" key="1">
    <citation type="submission" date="2011-05" db="EMBL/GenBank/DDBJ databases">
        <authorList>
            <person name="Richards S.R."/>
            <person name="Qu J."/>
            <person name="Jiang H."/>
            <person name="Jhangiani S.N."/>
            <person name="Agravi P."/>
            <person name="Goodspeed R."/>
            <person name="Gross S."/>
            <person name="Mandapat C."/>
            <person name="Jackson L."/>
            <person name="Mathew T."/>
            <person name="Pu L."/>
            <person name="Thornton R."/>
            <person name="Saada N."/>
            <person name="Wilczek-Boney K.B."/>
            <person name="Lee S."/>
            <person name="Kovar C."/>
            <person name="Wu Y."/>
            <person name="Scherer S.E."/>
            <person name="Worley K.C."/>
            <person name="Muzny D.M."/>
            <person name="Gibbs R."/>
        </authorList>
    </citation>
    <scope>NUCLEOTIDE SEQUENCE</scope>
    <source>
        <strain evidence="3">Brora</strain>
    </source>
</reference>
<reference evidence="2" key="2">
    <citation type="submission" date="2015-02" db="UniProtKB">
        <authorList>
            <consortium name="EnsemblMetazoa"/>
        </authorList>
    </citation>
    <scope>IDENTIFICATION</scope>
</reference>
<keyword evidence="3" id="KW-1185">Reference proteome</keyword>
<dbReference type="EnsemblMetazoa" id="SMAR003055-RA">
    <property type="protein sequence ID" value="SMAR003055-PA"/>
    <property type="gene ID" value="SMAR003055"/>
</dbReference>
<accession>T1IPU9</accession>
<name>T1IPU9_STRMM</name>
<feature type="region of interest" description="Disordered" evidence="1">
    <location>
        <begin position="1"/>
        <end position="21"/>
    </location>
</feature>
<dbReference type="EMBL" id="JH431265">
    <property type="status" value="NOT_ANNOTATED_CDS"/>
    <property type="molecule type" value="Genomic_DNA"/>
</dbReference>
<dbReference type="HOGENOM" id="CLU_2295130_0_0_1"/>